<dbReference type="Gene3D" id="3.60.20.10">
    <property type="entry name" value="Glutamine Phosphoribosylpyrophosphate, subunit 1, domain 1"/>
    <property type="match status" value="1"/>
</dbReference>
<dbReference type="PATRIC" id="fig|1006006.8.peg.1155"/>
<organism evidence="1 2">
    <name type="scientific">Metallosphaera cuprina (strain Ar-4)</name>
    <dbReference type="NCBI Taxonomy" id="1006006"/>
    <lineage>
        <taxon>Archaea</taxon>
        <taxon>Thermoproteota</taxon>
        <taxon>Thermoprotei</taxon>
        <taxon>Sulfolobales</taxon>
        <taxon>Sulfolobaceae</taxon>
        <taxon>Metallosphaera</taxon>
    </lineage>
</organism>
<proteinExistence type="predicted"/>
<name>F4G366_METCR</name>
<keyword evidence="2" id="KW-1185">Reference proteome</keyword>
<sequence>MKAAEDDPLSGSPHGDGWGIVALTQDRLIHYRSANPIFDPAERSYLLKLIDSFSGEMKVVVHARKASDKRLVSSIYSHPYLETNDREVLFLAHNGSVDLSLSKELNLNAEYVVDSELIAKFISQKGINYVSSLKRWTRSALNLIILKIDRGSGSPMSRSHLLYYNYFLPPYNKVTEEYYKLYSGKGFVMSSSLVKTGCKDANEVERDKVIEI</sequence>
<reference evidence="1 2" key="1">
    <citation type="journal article" date="2011" name="J. Bacteriol.">
        <title>Complete genome sequence of Metallosphaera cuprina, a metal sulfide-oxidizing archaeon from a hot spring.</title>
        <authorList>
            <person name="Liu L.J."/>
            <person name="You X.Y."/>
            <person name="Zheng H."/>
            <person name="Wang S."/>
            <person name="Jiang C.Y."/>
            <person name="Liu S.J."/>
        </authorList>
    </citation>
    <scope>NUCLEOTIDE SEQUENCE [LARGE SCALE GENOMIC DNA]</scope>
    <source>
        <strain evidence="1 2">Ar-4</strain>
    </source>
</reference>
<evidence type="ECO:0000313" key="2">
    <source>
        <dbReference type="Proteomes" id="UP000007812"/>
    </source>
</evidence>
<dbReference type="Proteomes" id="UP000007812">
    <property type="component" value="Chromosome"/>
</dbReference>
<dbReference type="SUPFAM" id="SSF56235">
    <property type="entry name" value="N-terminal nucleophile aminohydrolases (Ntn hydrolases)"/>
    <property type="match status" value="1"/>
</dbReference>
<dbReference type="EMBL" id="CP002656">
    <property type="protein sequence ID" value="AEB95264.1"/>
    <property type="molecule type" value="Genomic_DNA"/>
</dbReference>
<dbReference type="eggNOG" id="arCOG03639">
    <property type="taxonomic scope" value="Archaea"/>
</dbReference>
<dbReference type="PANTHER" id="PTHR42824">
    <property type="entry name" value="GLUTAMINE AMIDOTRANSFERASE"/>
    <property type="match status" value="1"/>
</dbReference>
<dbReference type="PANTHER" id="PTHR42824:SF1">
    <property type="entry name" value="GLUTAMINE AMIDOTRANSFERASE YAFJ-RELATED"/>
    <property type="match status" value="1"/>
</dbReference>
<dbReference type="KEGG" id="mcn:Mcup_1159"/>
<protein>
    <submittedName>
        <fullName evidence="1">Glutamine amidotransferase-like protein</fullName>
    </submittedName>
</protein>
<gene>
    <name evidence="1" type="ordered locus">Mcup_1159</name>
</gene>
<dbReference type="HOGENOM" id="CLU_086262_0_0_2"/>
<dbReference type="GO" id="GO:0016740">
    <property type="term" value="F:transferase activity"/>
    <property type="evidence" value="ECO:0007669"/>
    <property type="project" value="UniProtKB-KW"/>
</dbReference>
<dbReference type="STRING" id="1006006.Mcup_1159"/>
<evidence type="ECO:0000313" key="1">
    <source>
        <dbReference type="EMBL" id="AEB95264.1"/>
    </source>
</evidence>
<dbReference type="AlphaFoldDB" id="F4G366"/>
<accession>F4G366</accession>
<dbReference type="InterPro" id="IPR029055">
    <property type="entry name" value="Ntn_hydrolases_N"/>
</dbReference>